<dbReference type="Pfam" id="PF08123">
    <property type="entry name" value="DOT1"/>
    <property type="match status" value="1"/>
</dbReference>
<keyword evidence="5" id="KW-0808">Transferase</keyword>
<evidence type="ECO:0000256" key="5">
    <source>
        <dbReference type="ARBA" id="ARBA00022679"/>
    </source>
</evidence>
<comment type="catalytic activity">
    <reaction evidence="13">
        <text>L-lysyl(79)-[histone H3] + 3 S-adenosyl-L-methionine = N(6),N(6),N(6)-trimethyl-L-lysyl(79)-[histone H3] + 3 S-adenosyl-L-homocysteine + 3 H(+)</text>
        <dbReference type="Rhea" id="RHEA:60328"/>
        <dbReference type="Rhea" id="RHEA-COMP:15549"/>
        <dbReference type="Rhea" id="RHEA-COMP:15552"/>
        <dbReference type="ChEBI" id="CHEBI:15378"/>
        <dbReference type="ChEBI" id="CHEBI:29969"/>
        <dbReference type="ChEBI" id="CHEBI:57856"/>
        <dbReference type="ChEBI" id="CHEBI:59789"/>
        <dbReference type="ChEBI" id="CHEBI:61961"/>
        <dbReference type="EC" id="2.1.1.360"/>
    </reaction>
</comment>
<keyword evidence="6 14" id="KW-0949">S-adenosyl-L-methionine</keyword>
<organism evidence="17 18">
    <name type="scientific">Rhodotorula paludigena</name>
    <dbReference type="NCBI Taxonomy" id="86838"/>
    <lineage>
        <taxon>Eukaryota</taxon>
        <taxon>Fungi</taxon>
        <taxon>Dikarya</taxon>
        <taxon>Basidiomycota</taxon>
        <taxon>Pucciniomycotina</taxon>
        <taxon>Microbotryomycetes</taxon>
        <taxon>Sporidiobolales</taxon>
        <taxon>Sporidiobolaceae</taxon>
        <taxon>Rhodotorula</taxon>
    </lineage>
</organism>
<evidence type="ECO:0000256" key="3">
    <source>
        <dbReference type="ARBA" id="ARBA00020987"/>
    </source>
</evidence>
<protein>
    <recommendedName>
        <fullName evidence="3">Histone-lysine N-methyltransferase, H3 lysine-79 specific</fullName>
        <ecNumber evidence="2">2.1.1.360</ecNumber>
    </recommendedName>
    <alternativeName>
        <fullName evidence="12">Histone H3-K79 methyltransferase</fullName>
    </alternativeName>
</protein>
<dbReference type="PIRSF" id="PIRSF017570">
    <property type="entry name" value="Histone_H3-K79_MeTrfase"/>
    <property type="match status" value="1"/>
</dbReference>
<dbReference type="GO" id="GO:0042393">
    <property type="term" value="F:histone binding"/>
    <property type="evidence" value="ECO:0007669"/>
    <property type="project" value="InterPro"/>
</dbReference>
<feature type="compositionally biased region" description="Low complexity" evidence="15">
    <location>
        <begin position="164"/>
        <end position="183"/>
    </location>
</feature>
<feature type="region of interest" description="Disordered" evidence="15">
    <location>
        <begin position="675"/>
        <end position="713"/>
    </location>
</feature>
<feature type="binding site" evidence="14">
    <location>
        <begin position="504"/>
        <end position="513"/>
    </location>
    <ligand>
        <name>S-adenosyl-L-methionine</name>
        <dbReference type="ChEBI" id="CHEBI:59789"/>
    </ligand>
</feature>
<dbReference type="InterPro" id="IPR029063">
    <property type="entry name" value="SAM-dependent_MTases_sf"/>
</dbReference>
<feature type="compositionally biased region" description="Low complexity" evidence="15">
    <location>
        <begin position="44"/>
        <end position="72"/>
    </location>
</feature>
<keyword evidence="11" id="KW-0539">Nucleus</keyword>
<dbReference type="InterPro" id="IPR021162">
    <property type="entry name" value="Dot1"/>
</dbReference>
<dbReference type="Proteomes" id="UP001342314">
    <property type="component" value="Unassembled WGS sequence"/>
</dbReference>
<comment type="subcellular location">
    <subcellularLocation>
        <location evidence="1">Nucleus</location>
    </subcellularLocation>
</comment>
<dbReference type="GO" id="GO:0000781">
    <property type="term" value="C:chromosome, telomeric region"/>
    <property type="evidence" value="ECO:0007669"/>
    <property type="project" value="GOC"/>
</dbReference>
<feature type="compositionally biased region" description="Basic and acidic residues" evidence="15">
    <location>
        <begin position="675"/>
        <end position="695"/>
    </location>
</feature>
<dbReference type="PROSITE" id="PS51569">
    <property type="entry name" value="DOT1"/>
    <property type="match status" value="1"/>
</dbReference>
<reference evidence="17 18" key="1">
    <citation type="submission" date="2021-12" db="EMBL/GenBank/DDBJ databases">
        <title>High titer production of polyol ester of fatty acids by Rhodotorula paludigena BS15 towards product separation-free biomass refinery.</title>
        <authorList>
            <person name="Mano J."/>
            <person name="Ono H."/>
            <person name="Tanaka T."/>
            <person name="Naito K."/>
            <person name="Sushida H."/>
            <person name="Ike M."/>
            <person name="Tokuyasu K."/>
            <person name="Kitaoka M."/>
        </authorList>
    </citation>
    <scope>NUCLEOTIDE SEQUENCE [LARGE SCALE GENOMIC DNA]</scope>
    <source>
        <strain evidence="17 18">BS15</strain>
    </source>
</reference>
<evidence type="ECO:0000256" key="14">
    <source>
        <dbReference type="PIRSR" id="PIRSR017570-1"/>
    </source>
</evidence>
<evidence type="ECO:0000256" key="1">
    <source>
        <dbReference type="ARBA" id="ARBA00004123"/>
    </source>
</evidence>
<dbReference type="GO" id="GO:0000077">
    <property type="term" value="P:DNA damage checkpoint signaling"/>
    <property type="evidence" value="ECO:0007669"/>
    <property type="project" value="InterPro"/>
</dbReference>
<evidence type="ECO:0000256" key="6">
    <source>
        <dbReference type="ARBA" id="ARBA00022691"/>
    </source>
</evidence>
<evidence type="ECO:0000256" key="2">
    <source>
        <dbReference type="ARBA" id="ARBA00012190"/>
    </source>
</evidence>
<keyword evidence="10" id="KW-0804">Transcription</keyword>
<evidence type="ECO:0000256" key="8">
    <source>
        <dbReference type="ARBA" id="ARBA00022853"/>
    </source>
</evidence>
<feature type="compositionally biased region" description="Acidic residues" evidence="15">
    <location>
        <begin position="207"/>
        <end position="218"/>
    </location>
</feature>
<evidence type="ECO:0000256" key="15">
    <source>
        <dbReference type="SAM" id="MobiDB-lite"/>
    </source>
</evidence>
<keyword evidence="7" id="KW-0677">Repeat</keyword>
<dbReference type="FunFam" id="3.40.50.150:FF:000033">
    <property type="entry name" value="Histone-lysine N-methyltransferase, H3 lysine-79 specific"/>
    <property type="match status" value="1"/>
</dbReference>
<dbReference type="AlphaFoldDB" id="A0AAV5GST7"/>
<dbReference type="GO" id="GO:0032259">
    <property type="term" value="P:methylation"/>
    <property type="evidence" value="ECO:0007669"/>
    <property type="project" value="UniProtKB-KW"/>
</dbReference>
<keyword evidence="8" id="KW-0156">Chromatin regulator</keyword>
<feature type="compositionally biased region" description="Low complexity" evidence="15">
    <location>
        <begin position="696"/>
        <end position="713"/>
    </location>
</feature>
<dbReference type="GO" id="GO:0000786">
    <property type="term" value="C:nucleosome"/>
    <property type="evidence" value="ECO:0007669"/>
    <property type="project" value="InterPro"/>
</dbReference>
<proteinExistence type="predicted"/>
<dbReference type="InterPro" id="IPR025789">
    <property type="entry name" value="DOT1_dom"/>
</dbReference>
<accession>A0AAV5GST7</accession>
<dbReference type="PANTHER" id="PTHR21451">
    <property type="entry name" value="HISTONE H3 METHYLTRANSFERASE"/>
    <property type="match status" value="1"/>
</dbReference>
<evidence type="ECO:0000256" key="12">
    <source>
        <dbReference type="ARBA" id="ARBA00029821"/>
    </source>
</evidence>
<feature type="region of interest" description="Disordered" evidence="15">
    <location>
        <begin position="1"/>
        <end position="85"/>
    </location>
</feature>
<evidence type="ECO:0000313" key="18">
    <source>
        <dbReference type="Proteomes" id="UP001342314"/>
    </source>
</evidence>
<evidence type="ECO:0000256" key="11">
    <source>
        <dbReference type="ARBA" id="ARBA00023242"/>
    </source>
</evidence>
<dbReference type="InterPro" id="IPR030445">
    <property type="entry name" value="H3-K79_meTrfase"/>
</dbReference>
<keyword evidence="18" id="KW-1185">Reference proteome</keyword>
<keyword evidence="9" id="KW-0805">Transcription regulation</keyword>
<feature type="binding site" evidence="14">
    <location>
        <begin position="566"/>
        <end position="567"/>
    </location>
    <ligand>
        <name>S-adenosyl-L-methionine</name>
        <dbReference type="ChEBI" id="CHEBI:59789"/>
    </ligand>
</feature>
<dbReference type="EMBL" id="BQKY01000011">
    <property type="protein sequence ID" value="GJN92565.1"/>
    <property type="molecule type" value="Genomic_DNA"/>
</dbReference>
<feature type="compositionally biased region" description="Basic and acidic residues" evidence="15">
    <location>
        <begin position="141"/>
        <end position="154"/>
    </location>
</feature>
<sequence length="713" mass="76776">MFANRRPAPKQAGASAGSARPATVTQTTTSTVQQQPRPATLAVPARTAAPSSPLSSLAASSSPPARPLHPARTAPPPTVKRAGAVPVLKTVVKTVTKVAVAPAPVRPFGAAAPGQQQQQQQQPRTLNAYKRPADAPPLKEPAAKRAVDERENGKKGKKNGGGSASAAASKRGASSSDDASGSFKSRRAAKEGPAPLSSDLDPLTPSEAEDDDESDLSSVDEDYFAKTLMREDGAPVCDRDVRARGEGPTDGKSGESLVLENLGAYREHFVDPQNPEGPTAAWAGADIPVVELEYPADGVRERFALLAPKSDDEYNPIEDVLKVILTVLDHYLTPEEALAHFGHQPGGKGFAAFLYNSSRSSSRAGTPSTPAASATRGASADLSAAVSVQDFALVPSATSLTRELEKARSKRDGPSFLASLARYNAVLARLRADGTIARNVAAMRGVREKVWTKVFHQCYDRAVGPEIEKLKEYEAFSDNVYGELLPRFMNEIFEKTHMKPNSVFVDLGSGVGNCVVQAALATGAESYGFENMAHASHLARLQVAEAERRFRMWALGGGAMRVVEADFCESSEVMSVLRRADVVLVNNEVFTATLNERLSWLFLELPATAKIVSLKPFMPDKFKLSSHNANSPAAILNQSLPQRYKAASVSWKMDGGTYYLTRIDRARVERFQLRERERDERRREQARVRKERREGSSSASVGSGAMSRGASRQ</sequence>
<evidence type="ECO:0000256" key="7">
    <source>
        <dbReference type="ARBA" id="ARBA00022737"/>
    </source>
</evidence>
<dbReference type="Gene3D" id="1.10.260.170">
    <property type="match status" value="1"/>
</dbReference>
<feature type="compositionally biased region" description="Low complexity" evidence="15">
    <location>
        <begin position="18"/>
        <end position="37"/>
    </location>
</feature>
<evidence type="ECO:0000256" key="13">
    <source>
        <dbReference type="ARBA" id="ARBA00047770"/>
    </source>
</evidence>
<evidence type="ECO:0000259" key="16">
    <source>
        <dbReference type="PROSITE" id="PS51569"/>
    </source>
</evidence>
<evidence type="ECO:0000256" key="4">
    <source>
        <dbReference type="ARBA" id="ARBA00022603"/>
    </source>
</evidence>
<feature type="binding site" evidence="14">
    <location>
        <position position="530"/>
    </location>
    <ligand>
        <name>S-adenosyl-L-methionine</name>
        <dbReference type="ChEBI" id="CHEBI:59789"/>
    </ligand>
</feature>
<name>A0AAV5GST7_9BASI</name>
<dbReference type="EC" id="2.1.1.360" evidence="2"/>
<evidence type="ECO:0000256" key="10">
    <source>
        <dbReference type="ARBA" id="ARBA00023163"/>
    </source>
</evidence>
<dbReference type="GO" id="GO:0140956">
    <property type="term" value="F:histone H3K79 trimethyltransferase activity"/>
    <property type="evidence" value="ECO:0007669"/>
    <property type="project" value="UniProtKB-EC"/>
</dbReference>
<dbReference type="GO" id="GO:0031509">
    <property type="term" value="P:subtelomeric heterochromatin formation"/>
    <property type="evidence" value="ECO:0007669"/>
    <property type="project" value="InterPro"/>
</dbReference>
<evidence type="ECO:0000256" key="9">
    <source>
        <dbReference type="ARBA" id="ARBA00023015"/>
    </source>
</evidence>
<feature type="binding site" evidence="14">
    <location>
        <begin position="481"/>
        <end position="484"/>
    </location>
    <ligand>
        <name>S-adenosyl-L-methionine</name>
        <dbReference type="ChEBI" id="CHEBI:59789"/>
    </ligand>
</feature>
<dbReference type="SUPFAM" id="SSF53335">
    <property type="entry name" value="S-adenosyl-L-methionine-dependent methyltransferases"/>
    <property type="match status" value="1"/>
</dbReference>
<evidence type="ECO:0000313" key="17">
    <source>
        <dbReference type="EMBL" id="GJN92565.1"/>
    </source>
</evidence>
<keyword evidence="4" id="KW-0489">Methyltransferase</keyword>
<dbReference type="GO" id="GO:0005634">
    <property type="term" value="C:nucleus"/>
    <property type="evidence" value="ECO:0007669"/>
    <property type="project" value="UniProtKB-SubCell"/>
</dbReference>
<dbReference type="Gene3D" id="3.40.50.150">
    <property type="entry name" value="Vaccinia Virus protein VP39"/>
    <property type="match status" value="1"/>
</dbReference>
<dbReference type="GO" id="GO:0006281">
    <property type="term" value="P:DNA repair"/>
    <property type="evidence" value="ECO:0007669"/>
    <property type="project" value="InterPro"/>
</dbReference>
<gene>
    <name evidence="17" type="ORF">Rhopal_005595-T1</name>
</gene>
<feature type="domain" description="DOT1" evidence="16">
    <location>
        <begin position="362"/>
        <end position="676"/>
    </location>
</feature>
<comment type="caution">
    <text evidence="17">The sequence shown here is derived from an EMBL/GenBank/DDBJ whole genome shotgun (WGS) entry which is preliminary data.</text>
</comment>
<feature type="compositionally biased region" description="Low complexity" evidence="15">
    <location>
        <begin position="106"/>
        <end position="122"/>
    </location>
</feature>
<dbReference type="PANTHER" id="PTHR21451:SF0">
    <property type="entry name" value="HISTONE-LYSINE N-METHYLTRANSFERASE, H3 LYSINE-79 SPECIFIC"/>
    <property type="match status" value="1"/>
</dbReference>
<feature type="region of interest" description="Disordered" evidence="15">
    <location>
        <begin position="106"/>
        <end position="218"/>
    </location>
</feature>